<sequence length="941" mass="106891">MSGNYKSAHKVNIVGDNYGSRYGTSIYKNLYGDTRNSSKSLFSMSAGSGRASPATITSNKAKKAARVIPVPTTTLKQVTGPSGSASSTSLTKISDKHDGASTDTMSINTETSRKSKIKRKYKSLLSSSSKKLMNKIYDHHPSSDTFSIFSNKTSHSQRSHSTTHNDFSSKPIATVNFNIADTPLATINELPVEIITHIISNINDNQISVVKCLYVSKKFYEAAKVVLYENPFFTSTYRVAQFVTSLRLNTENGHYVKNLDLSQLKSGIITQGNNQDKFSNSVHTATEERTNANTSNNNTASNASLDPNTTNTNNEITQDIAYASWRDWRHRNDPLYSAPLLNSYNLKRVNSRSSSIHSTSSNGNTSTVSSKNSRSRHRSNSSVSSFTSSIMSSLQNSTITQPNPTNNNSPLTSIQRMRSASNVNDNSIDPIRVQRTISNNSAKDPNSVSNNISWFRMRLGSRQKKELVRSRKNSVISSTINEMDDKKQTKSILETNNNTTSNNNNNKSKENITSPSPNLQLKVKIEEPFKTRHPYTNKFLLKYAPYRDLPLGYILHLLKSCPNLTGLNLSNLVLFTDFQLVTDPKKKTKRRQSSSLLLLPTVEEGILNHKERDLETVYMTDSSKNYEYYENLMNQKNERRSSMFTNSSNPSQWMRSHSTVNWNDNPLPIDGQTKLREEYKNNNLINNDIQLRKLNPCEIFEIITTRNVERNNQLKRIKMDGVVWCRQYMIKYFILNTFDNLEFALINDTKRTKISNQATSNPSFDFSFTKSGLNRNFAWACKGDLFDFVSLIVLDDLLGRDDLELEDLFRIKKERLVEKENLNRDPDVLEVSEIFEINYGKNSEDQETMNFRLTILKSDNQTTSRVRKITPTNVSLVVNLNSNEDFIPRTSSNNITEDTLPEAVRRVHNLTNELVSKIRDLRSSDLRRNIGENNYIRERVM</sequence>
<evidence type="ECO:0000313" key="2">
    <source>
        <dbReference type="EMBL" id="CCD24203.1"/>
    </source>
</evidence>
<evidence type="ECO:0000313" key="3">
    <source>
        <dbReference type="Proteomes" id="UP000000689"/>
    </source>
</evidence>
<dbReference type="OrthoDB" id="5351126at2759"/>
<accession>G0W8U2</accession>
<feature type="compositionally biased region" description="Low complexity" evidence="1">
    <location>
        <begin position="380"/>
        <end position="412"/>
    </location>
</feature>
<dbReference type="GO" id="GO:0007165">
    <property type="term" value="P:signal transduction"/>
    <property type="evidence" value="ECO:0007669"/>
    <property type="project" value="EnsemblFungi"/>
</dbReference>
<name>G0W8U2_NAUDC</name>
<dbReference type="AlphaFoldDB" id="G0W8U2"/>
<protein>
    <recommendedName>
        <fullName evidence="4">F-box domain-containing protein</fullName>
    </recommendedName>
</protein>
<feature type="region of interest" description="Disordered" evidence="1">
    <location>
        <begin position="353"/>
        <end position="412"/>
    </location>
</feature>
<feature type="region of interest" description="Disordered" evidence="1">
    <location>
        <begin position="275"/>
        <end position="313"/>
    </location>
</feature>
<feature type="region of interest" description="Disordered" evidence="1">
    <location>
        <begin position="478"/>
        <end position="515"/>
    </location>
</feature>
<feature type="compositionally biased region" description="Polar residues" evidence="1">
    <location>
        <begin position="275"/>
        <end position="284"/>
    </location>
</feature>
<dbReference type="KEGG" id="ndi:NDAI_0C05440"/>
<dbReference type="GeneID" id="11496553"/>
<evidence type="ECO:0008006" key="4">
    <source>
        <dbReference type="Google" id="ProtNLM"/>
    </source>
</evidence>
<feature type="region of interest" description="Disordered" evidence="1">
    <location>
        <begin position="75"/>
        <end position="113"/>
    </location>
</feature>
<dbReference type="HOGENOM" id="CLU_017243_0_0_1"/>
<keyword evidence="3" id="KW-1185">Reference proteome</keyword>
<dbReference type="Proteomes" id="UP000000689">
    <property type="component" value="Chromosome 3"/>
</dbReference>
<dbReference type="RefSeq" id="XP_003669446.1">
    <property type="nucleotide sequence ID" value="XM_003669398.1"/>
</dbReference>
<feature type="compositionally biased region" description="Low complexity" evidence="1">
    <location>
        <begin position="353"/>
        <end position="372"/>
    </location>
</feature>
<feature type="compositionally biased region" description="Polar residues" evidence="1">
    <location>
        <begin position="101"/>
        <end position="110"/>
    </location>
</feature>
<feature type="compositionally biased region" description="Polar residues" evidence="1">
    <location>
        <begin position="75"/>
        <end position="92"/>
    </location>
</feature>
<reference evidence="2 3" key="1">
    <citation type="journal article" date="2011" name="Proc. Natl. Acad. Sci. U.S.A.">
        <title>Evolutionary erosion of yeast sex chromosomes by mating-type switching accidents.</title>
        <authorList>
            <person name="Gordon J.L."/>
            <person name="Armisen D."/>
            <person name="Proux-Wera E."/>
            <person name="Oheigeartaigh S.S."/>
            <person name="Byrne K.P."/>
            <person name="Wolfe K.H."/>
        </authorList>
    </citation>
    <scope>NUCLEOTIDE SEQUENCE [LARGE SCALE GENOMIC DNA]</scope>
    <source>
        <strain evidence="3">ATCC 10597 / BCRC 20456 / CBS 421 / NBRC 0211 / NRRL Y-12639</strain>
    </source>
</reference>
<feature type="compositionally biased region" description="Low complexity" evidence="1">
    <location>
        <begin position="291"/>
        <end position="304"/>
    </location>
</feature>
<feature type="compositionally biased region" description="Low complexity" evidence="1">
    <location>
        <begin position="494"/>
        <end position="506"/>
    </location>
</feature>
<organism evidence="2 3">
    <name type="scientific">Naumovozyma dairenensis (strain ATCC 10597 / BCRC 20456 / CBS 421 / NBRC 0211 / NRRL Y-12639)</name>
    <name type="common">Saccharomyces dairenensis</name>
    <dbReference type="NCBI Taxonomy" id="1071378"/>
    <lineage>
        <taxon>Eukaryota</taxon>
        <taxon>Fungi</taxon>
        <taxon>Dikarya</taxon>
        <taxon>Ascomycota</taxon>
        <taxon>Saccharomycotina</taxon>
        <taxon>Saccharomycetes</taxon>
        <taxon>Saccharomycetales</taxon>
        <taxon>Saccharomycetaceae</taxon>
        <taxon>Naumovozyma</taxon>
    </lineage>
</organism>
<evidence type="ECO:0000256" key="1">
    <source>
        <dbReference type="SAM" id="MobiDB-lite"/>
    </source>
</evidence>
<dbReference type="EMBL" id="HE580269">
    <property type="protein sequence ID" value="CCD24203.1"/>
    <property type="molecule type" value="Genomic_DNA"/>
</dbReference>
<dbReference type="eggNOG" id="ENOG502R67H">
    <property type="taxonomic scope" value="Eukaryota"/>
</dbReference>
<proteinExistence type="predicted"/>
<gene>
    <name evidence="2" type="primary">NDAI0C05440</name>
    <name evidence="2" type="ordered locus">NDAI_0C05440</name>
</gene>
<dbReference type="OMA" id="VWCRQYM"/>